<keyword evidence="10" id="KW-0830">Ubiquinone</keyword>
<dbReference type="AlphaFoldDB" id="A5FW48"/>
<feature type="transmembrane region" description="Helical" evidence="8">
    <location>
        <begin position="99"/>
        <end position="117"/>
    </location>
</feature>
<evidence type="ECO:0000256" key="5">
    <source>
        <dbReference type="ARBA" id="ARBA00023002"/>
    </source>
</evidence>
<feature type="transmembrane region" description="Helical" evidence="8">
    <location>
        <begin position="265"/>
        <end position="285"/>
    </location>
</feature>
<gene>
    <name evidence="10" type="ordered locus">Acry_0608</name>
</gene>
<dbReference type="InterPro" id="IPR001750">
    <property type="entry name" value="ND/Mrp_TM"/>
</dbReference>
<protein>
    <submittedName>
        <fullName evidence="10">NADH/Ubiquinone/plastoquinone (Complex I)</fullName>
    </submittedName>
</protein>
<keyword evidence="5" id="KW-0560">Oxidoreductase</keyword>
<dbReference type="InterPro" id="IPR003918">
    <property type="entry name" value="NADH_UbQ_OxRdtase"/>
</dbReference>
<dbReference type="eggNOG" id="COG0651">
    <property type="taxonomic scope" value="Bacteria"/>
</dbReference>
<evidence type="ECO:0000313" key="11">
    <source>
        <dbReference type="Proteomes" id="UP000000245"/>
    </source>
</evidence>
<feature type="transmembrane region" description="Helical" evidence="8">
    <location>
        <begin position="71"/>
        <end position="92"/>
    </location>
</feature>
<dbReference type="RefSeq" id="WP_011941641.1">
    <property type="nucleotide sequence ID" value="NC_009484.1"/>
</dbReference>
<evidence type="ECO:0000256" key="3">
    <source>
        <dbReference type="ARBA" id="ARBA00022692"/>
    </source>
</evidence>
<evidence type="ECO:0000313" key="10">
    <source>
        <dbReference type="EMBL" id="ABQ29830.1"/>
    </source>
</evidence>
<feature type="transmembrane region" description="Helical" evidence="8">
    <location>
        <begin position="417"/>
        <end position="442"/>
    </location>
</feature>
<feature type="transmembrane region" description="Helical" evidence="8">
    <location>
        <begin position="320"/>
        <end position="337"/>
    </location>
</feature>
<feature type="transmembrane region" description="Helical" evidence="8">
    <location>
        <begin position="32"/>
        <end position="51"/>
    </location>
</feature>
<dbReference type="PANTHER" id="PTHR42682:SF3">
    <property type="entry name" value="FORMATE HYDROGENLYASE SUBUNIT 3-RELATED"/>
    <property type="match status" value="1"/>
</dbReference>
<dbReference type="EMBL" id="CP000697">
    <property type="protein sequence ID" value="ABQ29830.1"/>
    <property type="molecule type" value="Genomic_DNA"/>
</dbReference>
<feature type="transmembrane region" description="Helical" evidence="8">
    <location>
        <begin position="123"/>
        <end position="141"/>
    </location>
</feature>
<comment type="subcellular location">
    <subcellularLocation>
        <location evidence="1">Cell membrane</location>
        <topology evidence="1">Multi-pass membrane protein</topology>
    </subcellularLocation>
    <subcellularLocation>
        <location evidence="7">Membrane</location>
        <topology evidence="7">Multi-pass membrane protein</topology>
    </subcellularLocation>
</comment>
<feature type="transmembrane region" description="Helical" evidence="8">
    <location>
        <begin position="231"/>
        <end position="253"/>
    </location>
</feature>
<feature type="transmembrane region" description="Helical" evidence="8">
    <location>
        <begin position="292"/>
        <end position="314"/>
    </location>
</feature>
<dbReference type="Pfam" id="PF00361">
    <property type="entry name" value="Proton_antipo_M"/>
    <property type="match status" value="1"/>
</dbReference>
<evidence type="ECO:0000256" key="8">
    <source>
        <dbReference type="SAM" id="Phobius"/>
    </source>
</evidence>
<proteinExistence type="predicted"/>
<sequence>MANDLIGLATLFWLVAGLIALAGRGVVLGRGLAGLGCLAGMIAAILALPGASPPVALPVFRIADEGSGFTLSPAALWLFGFGLAPAMLAAWLGSPGRGGRFWLFGLSMSLIGALGVFGVTQGAAFLVAWEVMSLGGAAMILGERLAEGAGSRALFMLGLLEVGAVALLAAVLVLGTASGSLGFAGFAGAWRGAALYGPAIAGGLLLVGFGAKLGLLPFYEWFPGAYGAGSGATGAVLSGVVLNAAFFGLARGLLVWLPGGVDEGFGIALCAIGVISAILTTLYAFQQEDWRALLAFSSAENASVAVTALGASLLFEAGHLPLFAGLAFTVALLHLAAHALAKGALFLAADGVFAATGGYAIRQDGVLRANTPPFGMGALFAAMSLAAMPPQAGFVSEWFMFQTVFQGFHLPGLAERLTLVLTGAGLALTAAIAFATFVKLFGVGLQGRAADGGARLPARHQSAVGALGLAVLALAVGMPVWLGALARAWPAHDAIDAAAHMTDGWILVPLSAGFAFISPSKLVIVMPLLALVPVAAILLCRRRPARRVPVWYGGSPRLDRRNATTALTFSNSLRTFYSFVYRPRAETGVETSLSPYFVKHLRFEHDVAPIFGPALFGPVVRLVHGLARRGRVLQSGSLNLYLGIIGLLLVAILVVALF</sequence>
<feature type="domain" description="NADH:quinone oxidoreductase/Mrp antiporter transmembrane" evidence="9">
    <location>
        <begin position="124"/>
        <end position="407"/>
    </location>
</feature>
<dbReference type="GO" id="GO:0042773">
    <property type="term" value="P:ATP synthesis coupled electron transport"/>
    <property type="evidence" value="ECO:0007669"/>
    <property type="project" value="InterPro"/>
</dbReference>
<evidence type="ECO:0000259" key="9">
    <source>
        <dbReference type="Pfam" id="PF00361"/>
    </source>
</evidence>
<dbReference type="KEGG" id="acr:Acry_0608"/>
<reference evidence="10 11" key="1">
    <citation type="submission" date="2007-05" db="EMBL/GenBank/DDBJ databases">
        <title>Complete sequence of chromosome of Acidiphilium cryptum JF-5.</title>
        <authorList>
            <consortium name="US DOE Joint Genome Institute"/>
            <person name="Copeland A."/>
            <person name="Lucas S."/>
            <person name="Lapidus A."/>
            <person name="Barry K."/>
            <person name="Detter J.C."/>
            <person name="Glavina del Rio T."/>
            <person name="Hammon N."/>
            <person name="Israni S."/>
            <person name="Dalin E."/>
            <person name="Tice H."/>
            <person name="Pitluck S."/>
            <person name="Sims D."/>
            <person name="Brettin T."/>
            <person name="Bruce D."/>
            <person name="Han C."/>
            <person name="Schmutz J."/>
            <person name="Larimer F."/>
            <person name="Land M."/>
            <person name="Hauser L."/>
            <person name="Kyrpides N."/>
            <person name="Kim E."/>
            <person name="Magnuson T."/>
            <person name="Richardson P."/>
        </authorList>
    </citation>
    <scope>NUCLEOTIDE SEQUENCE [LARGE SCALE GENOMIC DNA]</scope>
    <source>
        <strain evidence="10 11">JF-5</strain>
    </source>
</reference>
<keyword evidence="3 7" id="KW-0812">Transmembrane</keyword>
<evidence type="ECO:0000256" key="4">
    <source>
        <dbReference type="ARBA" id="ARBA00022989"/>
    </source>
</evidence>
<keyword evidence="2" id="KW-1003">Cell membrane</keyword>
<keyword evidence="4 8" id="KW-1133">Transmembrane helix</keyword>
<feature type="transmembrane region" description="Helical" evidence="8">
    <location>
        <begin position="153"/>
        <end position="175"/>
    </location>
</feature>
<dbReference type="GO" id="GO:0005886">
    <property type="term" value="C:plasma membrane"/>
    <property type="evidence" value="ECO:0007669"/>
    <property type="project" value="UniProtKB-SubCell"/>
</dbReference>
<evidence type="ECO:0000256" key="1">
    <source>
        <dbReference type="ARBA" id="ARBA00004651"/>
    </source>
</evidence>
<dbReference type="STRING" id="349163.Acry_0608"/>
<feature type="transmembrane region" description="Helical" evidence="8">
    <location>
        <begin position="6"/>
        <end position="27"/>
    </location>
</feature>
<keyword evidence="6 8" id="KW-0472">Membrane</keyword>
<name>A5FW48_ACICJ</name>
<evidence type="ECO:0000256" key="7">
    <source>
        <dbReference type="RuleBase" id="RU000320"/>
    </source>
</evidence>
<evidence type="ECO:0000256" key="6">
    <source>
        <dbReference type="ARBA" id="ARBA00023136"/>
    </source>
</evidence>
<feature type="transmembrane region" description="Helical" evidence="8">
    <location>
        <begin position="638"/>
        <end position="657"/>
    </location>
</feature>
<feature type="transmembrane region" description="Helical" evidence="8">
    <location>
        <begin position="195"/>
        <end position="219"/>
    </location>
</feature>
<dbReference type="HOGENOM" id="CLU_007100_8_1_5"/>
<dbReference type="PRINTS" id="PR01437">
    <property type="entry name" value="NUOXDRDTASE4"/>
</dbReference>
<dbReference type="GO" id="GO:0008137">
    <property type="term" value="F:NADH dehydrogenase (ubiquinone) activity"/>
    <property type="evidence" value="ECO:0007669"/>
    <property type="project" value="InterPro"/>
</dbReference>
<evidence type="ECO:0000256" key="2">
    <source>
        <dbReference type="ARBA" id="ARBA00022475"/>
    </source>
</evidence>
<keyword evidence="11" id="KW-1185">Reference proteome</keyword>
<feature type="transmembrane region" description="Helical" evidence="8">
    <location>
        <begin position="462"/>
        <end position="485"/>
    </location>
</feature>
<feature type="transmembrane region" description="Helical" evidence="8">
    <location>
        <begin position="374"/>
        <end position="396"/>
    </location>
</feature>
<dbReference type="PANTHER" id="PTHR42682">
    <property type="entry name" value="HYDROGENASE-4 COMPONENT F"/>
    <property type="match status" value="1"/>
</dbReference>
<dbReference type="Proteomes" id="UP000000245">
    <property type="component" value="Chromosome"/>
</dbReference>
<dbReference type="GO" id="GO:0016491">
    <property type="term" value="F:oxidoreductase activity"/>
    <property type="evidence" value="ECO:0007669"/>
    <property type="project" value="UniProtKB-KW"/>
</dbReference>
<dbReference type="InterPro" id="IPR052175">
    <property type="entry name" value="ComplexI-like_HydComp"/>
</dbReference>
<organism evidence="10 11">
    <name type="scientific">Acidiphilium cryptum (strain JF-5)</name>
    <dbReference type="NCBI Taxonomy" id="349163"/>
    <lineage>
        <taxon>Bacteria</taxon>
        <taxon>Pseudomonadati</taxon>
        <taxon>Pseudomonadota</taxon>
        <taxon>Alphaproteobacteria</taxon>
        <taxon>Acetobacterales</taxon>
        <taxon>Acidocellaceae</taxon>
        <taxon>Acidiphilium</taxon>
    </lineage>
</organism>
<accession>A5FW48</accession>
<feature type="transmembrane region" description="Helical" evidence="8">
    <location>
        <begin position="497"/>
        <end position="517"/>
    </location>
</feature>